<evidence type="ECO:0000256" key="7">
    <source>
        <dbReference type="ARBA" id="ARBA00023055"/>
    </source>
</evidence>
<gene>
    <name evidence="11" type="ORF">RN001_006841</name>
</gene>
<dbReference type="GO" id="GO:0005789">
    <property type="term" value="C:endoplasmic reticulum membrane"/>
    <property type="evidence" value="ECO:0007669"/>
    <property type="project" value="UniProtKB-SubCell"/>
</dbReference>
<proteinExistence type="inferred from homology"/>
<evidence type="ECO:0000256" key="1">
    <source>
        <dbReference type="ARBA" id="ARBA00004477"/>
    </source>
</evidence>
<dbReference type="PANTHER" id="PTHR14467:SF0">
    <property type="entry name" value="PROTEIN ARV1"/>
    <property type="match status" value="1"/>
</dbReference>
<feature type="transmembrane region" description="Helical" evidence="10">
    <location>
        <begin position="193"/>
        <end position="216"/>
    </location>
</feature>
<evidence type="ECO:0000256" key="3">
    <source>
        <dbReference type="ARBA" id="ARBA00022448"/>
    </source>
</evidence>
<accession>A0AAN7Q6E0</accession>
<comment type="function">
    <text evidence="10">Mediator of sterol homeostasis involved in sterol uptake, trafficking and distribution into membranes.</text>
</comment>
<keyword evidence="3 10" id="KW-0813">Transport</keyword>
<evidence type="ECO:0000256" key="4">
    <source>
        <dbReference type="ARBA" id="ARBA00022692"/>
    </source>
</evidence>
<dbReference type="GO" id="GO:0032366">
    <property type="term" value="P:intracellular sterol transport"/>
    <property type="evidence" value="ECO:0007669"/>
    <property type="project" value="UniProtKB-UniRule"/>
</dbReference>
<comment type="similarity">
    <text evidence="2 10">Belongs to the ARV1 family.</text>
</comment>
<evidence type="ECO:0000313" key="11">
    <source>
        <dbReference type="EMBL" id="KAK4883522.1"/>
    </source>
</evidence>
<feature type="transmembrane region" description="Helical" evidence="10">
    <location>
        <begin position="119"/>
        <end position="140"/>
    </location>
</feature>
<evidence type="ECO:0000256" key="2">
    <source>
        <dbReference type="ARBA" id="ARBA00009187"/>
    </source>
</evidence>
<keyword evidence="8 10" id="KW-0443">Lipid metabolism</keyword>
<dbReference type="GO" id="GO:0016125">
    <property type="term" value="P:sterol metabolic process"/>
    <property type="evidence" value="ECO:0007669"/>
    <property type="project" value="UniProtKB-UniRule"/>
</dbReference>
<evidence type="ECO:0000313" key="12">
    <source>
        <dbReference type="Proteomes" id="UP001353858"/>
    </source>
</evidence>
<protein>
    <recommendedName>
        <fullName evidence="10">Protein ARV</fullName>
    </recommendedName>
</protein>
<dbReference type="Proteomes" id="UP001353858">
    <property type="component" value="Unassembled WGS sequence"/>
</dbReference>
<keyword evidence="9 10" id="KW-0472">Membrane</keyword>
<evidence type="ECO:0000256" key="9">
    <source>
        <dbReference type="ARBA" id="ARBA00023136"/>
    </source>
</evidence>
<feature type="transmembrane region" description="Helical" evidence="10">
    <location>
        <begin position="152"/>
        <end position="173"/>
    </location>
</feature>
<name>A0AAN7Q6E0_9COLE</name>
<comment type="subcellular location">
    <subcellularLocation>
        <location evidence="1 10">Endoplasmic reticulum membrane</location>
        <topology evidence="1 10">Multi-pass membrane protein</topology>
    </subcellularLocation>
</comment>
<sequence length="242" mass="28553">MKLEKYTCINCGNPIGELCKKYSETVLKLVNCVKCKNVADKYIEYDIIIVIIDLILLRKEAYRHILYNTDFQSHWKLAVMLQMMEVYSEWILTSKKKYNTASYVYSAGDVQLYMLSLRVIFRTLCSLLIILLLTIVYNKIKKQSNSWGFLKTVWKAMILANFGWFLLLPSLIWDNSIQEFHLTFVSLYTTLSQLLAYTVVCNCVKIWSIVVIVLAYSCKMFSNQLYDVLYYKTINNYIYFFE</sequence>
<comment type="caution">
    <text evidence="11">The sequence shown here is derived from an EMBL/GenBank/DDBJ whole genome shotgun (WGS) entry which is preliminary data.</text>
</comment>
<dbReference type="Pfam" id="PF04161">
    <property type="entry name" value="Arv1"/>
    <property type="match status" value="1"/>
</dbReference>
<evidence type="ECO:0000256" key="8">
    <source>
        <dbReference type="ARBA" id="ARBA00023098"/>
    </source>
</evidence>
<evidence type="ECO:0000256" key="6">
    <source>
        <dbReference type="ARBA" id="ARBA00022989"/>
    </source>
</evidence>
<keyword evidence="4 10" id="KW-0812">Transmembrane</keyword>
<dbReference type="EMBL" id="JARPUR010000002">
    <property type="protein sequence ID" value="KAK4883522.1"/>
    <property type="molecule type" value="Genomic_DNA"/>
</dbReference>
<dbReference type="GO" id="GO:0032541">
    <property type="term" value="C:cortical endoplasmic reticulum"/>
    <property type="evidence" value="ECO:0007669"/>
    <property type="project" value="TreeGrafter"/>
</dbReference>
<dbReference type="InterPro" id="IPR007290">
    <property type="entry name" value="Arv1"/>
</dbReference>
<keyword evidence="12" id="KW-1185">Reference proteome</keyword>
<dbReference type="GO" id="GO:0006665">
    <property type="term" value="P:sphingolipid metabolic process"/>
    <property type="evidence" value="ECO:0007669"/>
    <property type="project" value="TreeGrafter"/>
</dbReference>
<evidence type="ECO:0000256" key="5">
    <source>
        <dbReference type="ARBA" id="ARBA00022824"/>
    </source>
</evidence>
<reference evidence="12" key="1">
    <citation type="submission" date="2023-01" db="EMBL/GenBank/DDBJ databases">
        <title>Key to firefly adult light organ development and bioluminescence: homeobox transcription factors regulate luciferase expression and transportation to peroxisome.</title>
        <authorList>
            <person name="Fu X."/>
        </authorList>
    </citation>
    <scope>NUCLEOTIDE SEQUENCE [LARGE SCALE GENOMIC DNA]</scope>
</reference>
<keyword evidence="6 10" id="KW-1133">Transmembrane helix</keyword>
<dbReference type="PANTHER" id="PTHR14467">
    <property type="entry name" value="ARV1"/>
    <property type="match status" value="1"/>
</dbReference>
<dbReference type="GO" id="GO:0005794">
    <property type="term" value="C:Golgi apparatus"/>
    <property type="evidence" value="ECO:0007669"/>
    <property type="project" value="TreeGrafter"/>
</dbReference>
<evidence type="ECO:0000256" key="10">
    <source>
        <dbReference type="RuleBase" id="RU368065"/>
    </source>
</evidence>
<keyword evidence="7 10" id="KW-0445">Lipid transport</keyword>
<keyword evidence="5 10" id="KW-0256">Endoplasmic reticulum</keyword>
<organism evidence="11 12">
    <name type="scientific">Aquatica leii</name>
    <dbReference type="NCBI Taxonomy" id="1421715"/>
    <lineage>
        <taxon>Eukaryota</taxon>
        <taxon>Metazoa</taxon>
        <taxon>Ecdysozoa</taxon>
        <taxon>Arthropoda</taxon>
        <taxon>Hexapoda</taxon>
        <taxon>Insecta</taxon>
        <taxon>Pterygota</taxon>
        <taxon>Neoptera</taxon>
        <taxon>Endopterygota</taxon>
        <taxon>Coleoptera</taxon>
        <taxon>Polyphaga</taxon>
        <taxon>Elateriformia</taxon>
        <taxon>Elateroidea</taxon>
        <taxon>Lampyridae</taxon>
        <taxon>Luciolinae</taxon>
        <taxon>Aquatica</taxon>
    </lineage>
</organism>
<dbReference type="AlphaFoldDB" id="A0AAN7Q6E0"/>
<dbReference type="GO" id="GO:0097036">
    <property type="term" value="P:regulation of plasma membrane sterol distribution"/>
    <property type="evidence" value="ECO:0007669"/>
    <property type="project" value="UniProtKB-UniRule"/>
</dbReference>